<dbReference type="GeneID" id="97240614"/>
<proteinExistence type="predicted"/>
<dbReference type="Proteomes" id="UP000075787">
    <property type="component" value="Unassembled WGS sequence"/>
</dbReference>
<dbReference type="AlphaFoldDB" id="A0A162LL89"/>
<dbReference type="OrthoDB" id="9778912at2"/>
<dbReference type="EMBL" id="LPZR01000062">
    <property type="protein sequence ID" value="KYO55521.1"/>
    <property type="molecule type" value="Genomic_DNA"/>
</dbReference>
<dbReference type="RefSeq" id="WP_062762210.1">
    <property type="nucleotide sequence ID" value="NZ_CP121045.1"/>
</dbReference>
<protein>
    <submittedName>
        <fullName evidence="1">Uncharacterized protein</fullName>
    </submittedName>
</protein>
<accession>A0A162LL89</accession>
<reference evidence="1 2" key="1">
    <citation type="submission" date="2015-12" db="EMBL/GenBank/DDBJ databases">
        <title>Genome sequence of Tistrella mobilis MCCC 1A02139.</title>
        <authorList>
            <person name="Lu L."/>
            <person name="Lai Q."/>
            <person name="Shao Z."/>
            <person name="Qian P."/>
        </authorList>
    </citation>
    <scope>NUCLEOTIDE SEQUENCE [LARGE SCALE GENOMIC DNA]</scope>
    <source>
        <strain evidence="1 2">MCCC 1A02139</strain>
    </source>
</reference>
<evidence type="ECO:0000313" key="1">
    <source>
        <dbReference type="EMBL" id="KYO55521.1"/>
    </source>
</evidence>
<organism evidence="1 2">
    <name type="scientific">Tistrella mobilis</name>
    <dbReference type="NCBI Taxonomy" id="171437"/>
    <lineage>
        <taxon>Bacteria</taxon>
        <taxon>Pseudomonadati</taxon>
        <taxon>Pseudomonadota</taxon>
        <taxon>Alphaproteobacteria</taxon>
        <taxon>Geminicoccales</taxon>
        <taxon>Geminicoccaceae</taxon>
        <taxon>Tistrella</taxon>
    </lineage>
</organism>
<evidence type="ECO:0000313" key="2">
    <source>
        <dbReference type="Proteomes" id="UP000075787"/>
    </source>
</evidence>
<comment type="caution">
    <text evidence="1">The sequence shown here is derived from an EMBL/GenBank/DDBJ whole genome shotgun (WGS) entry which is preliminary data.</text>
</comment>
<gene>
    <name evidence="1" type="ORF">AUP44_23265</name>
</gene>
<name>A0A162LL89_9PROT</name>
<sequence length="106" mass="11665">MTREPSSPVCYAAEADDVYMGYAGRDEILVLLTDLLRREDMVGRDEAVRAVLTEEIRRLGGTPPEPGDLQAAGAVPAADVLRRLADLLPRLRDDGLHAVLRRLADR</sequence>